<evidence type="ECO:0000256" key="7">
    <source>
        <dbReference type="PIRSR" id="PIRSR600715-1"/>
    </source>
</evidence>
<dbReference type="PANTHER" id="PTHR22926">
    <property type="entry name" value="PHOSPHO-N-ACETYLMURAMOYL-PENTAPEPTIDE-TRANSFERASE"/>
    <property type="match status" value="1"/>
</dbReference>
<dbReference type="EMBL" id="FMUN01000001">
    <property type="protein sequence ID" value="SCX79412.1"/>
    <property type="molecule type" value="Genomic_DNA"/>
</dbReference>
<dbReference type="AlphaFoldDB" id="A0A0P9CJK0"/>
<evidence type="ECO:0000256" key="8">
    <source>
        <dbReference type="SAM" id="Phobius"/>
    </source>
</evidence>
<dbReference type="GO" id="GO:0005886">
    <property type="term" value="C:plasma membrane"/>
    <property type="evidence" value="ECO:0007669"/>
    <property type="project" value="UniProtKB-SubCell"/>
</dbReference>
<keyword evidence="4 8" id="KW-0812">Transmembrane</keyword>
<evidence type="ECO:0000256" key="3">
    <source>
        <dbReference type="ARBA" id="ARBA00022679"/>
    </source>
</evidence>
<feature type="transmembrane region" description="Helical" evidence="8">
    <location>
        <begin position="286"/>
        <end position="305"/>
    </location>
</feature>
<gene>
    <name evidence="9" type="ORF">SAMN05661077_0465</name>
</gene>
<evidence type="ECO:0000256" key="6">
    <source>
        <dbReference type="ARBA" id="ARBA00023136"/>
    </source>
</evidence>
<dbReference type="STRING" id="381306.AN478_11985"/>
<feature type="transmembrane region" description="Helical" evidence="8">
    <location>
        <begin position="236"/>
        <end position="255"/>
    </location>
</feature>
<keyword evidence="5 8" id="KW-1133">Transmembrane helix</keyword>
<feature type="transmembrane region" description="Helical" evidence="8">
    <location>
        <begin position="183"/>
        <end position="200"/>
    </location>
</feature>
<feature type="transmembrane region" description="Helical" evidence="8">
    <location>
        <begin position="129"/>
        <end position="147"/>
    </location>
</feature>
<protein>
    <submittedName>
        <fullName evidence="9">Fuc2NAc and GlcNAc transferase</fullName>
    </submittedName>
</protein>
<keyword evidence="10" id="KW-1185">Reference proteome</keyword>
<dbReference type="RefSeq" id="WP_054966862.1">
    <property type="nucleotide sequence ID" value="NZ_LJCP01000014.1"/>
</dbReference>
<feature type="transmembrane region" description="Helical" evidence="8">
    <location>
        <begin position="65"/>
        <end position="90"/>
    </location>
</feature>
<feature type="transmembrane region" description="Helical" evidence="8">
    <location>
        <begin position="212"/>
        <end position="230"/>
    </location>
</feature>
<dbReference type="GO" id="GO:0044038">
    <property type="term" value="P:cell wall macromolecule biosynthetic process"/>
    <property type="evidence" value="ECO:0007669"/>
    <property type="project" value="TreeGrafter"/>
</dbReference>
<comment type="cofactor">
    <cofactor evidence="7">
        <name>Mg(2+)</name>
        <dbReference type="ChEBI" id="CHEBI:18420"/>
    </cofactor>
</comment>
<evidence type="ECO:0000256" key="5">
    <source>
        <dbReference type="ARBA" id="ARBA00022989"/>
    </source>
</evidence>
<keyword evidence="6 8" id="KW-0472">Membrane</keyword>
<dbReference type="InterPro" id="IPR000715">
    <property type="entry name" value="Glycosyl_transferase_4"/>
</dbReference>
<dbReference type="Pfam" id="PF00953">
    <property type="entry name" value="Glycos_transf_4"/>
    <property type="match status" value="1"/>
</dbReference>
<dbReference type="PANTHER" id="PTHR22926:SF3">
    <property type="entry name" value="UNDECAPRENYL-PHOSPHATE ALPHA-N-ACETYLGLUCOSAMINYL 1-PHOSPHATE TRANSFERASE"/>
    <property type="match status" value="1"/>
</dbReference>
<evidence type="ECO:0000313" key="10">
    <source>
        <dbReference type="Proteomes" id="UP000183104"/>
    </source>
</evidence>
<keyword evidence="7" id="KW-0479">Metal-binding</keyword>
<dbReference type="GO" id="GO:0071555">
    <property type="term" value="P:cell wall organization"/>
    <property type="evidence" value="ECO:0007669"/>
    <property type="project" value="TreeGrafter"/>
</dbReference>
<feature type="binding site" evidence="7">
    <location>
        <position position="211"/>
    </location>
    <ligand>
        <name>Mg(2+)</name>
        <dbReference type="ChEBI" id="CHEBI:18420"/>
    </ligand>
</feature>
<name>A0A0P9CJK0_9GAMM</name>
<feature type="transmembrane region" description="Helical" evidence="8">
    <location>
        <begin position="159"/>
        <end position="177"/>
    </location>
</feature>
<dbReference type="GO" id="GO:0046872">
    <property type="term" value="F:metal ion binding"/>
    <property type="evidence" value="ECO:0007669"/>
    <property type="project" value="UniProtKB-KW"/>
</dbReference>
<keyword evidence="2" id="KW-1003">Cell membrane</keyword>
<feature type="binding site" evidence="7">
    <location>
        <position position="151"/>
    </location>
    <ligand>
        <name>Mg(2+)</name>
        <dbReference type="ChEBI" id="CHEBI:18420"/>
    </ligand>
</feature>
<evidence type="ECO:0000256" key="1">
    <source>
        <dbReference type="ARBA" id="ARBA00004651"/>
    </source>
</evidence>
<keyword evidence="7" id="KW-0460">Magnesium</keyword>
<dbReference type="PATRIC" id="fig|381306.5.peg.1541"/>
<dbReference type="GO" id="GO:0016780">
    <property type="term" value="F:phosphotransferase activity, for other substituted phosphate groups"/>
    <property type="evidence" value="ECO:0007669"/>
    <property type="project" value="InterPro"/>
</dbReference>
<accession>A0A0P9CJK0</accession>
<dbReference type="OrthoDB" id="9783652at2"/>
<feature type="transmembrane region" description="Helical" evidence="8">
    <location>
        <begin position="102"/>
        <end position="123"/>
    </location>
</feature>
<reference evidence="10" key="1">
    <citation type="submission" date="2016-10" db="EMBL/GenBank/DDBJ databases">
        <authorList>
            <person name="Varghese N."/>
        </authorList>
    </citation>
    <scope>NUCLEOTIDE SEQUENCE [LARGE SCALE GENOMIC DNA]</scope>
    <source>
        <strain evidence="10">HL 19</strain>
    </source>
</reference>
<sequence>MVVFLFFGAAFLAALFLTGGMRRYALAAELMDIPNARSSHDVPTPRGGGLAVVAVTLVGLPASTLLVPFSFSSLAALWIGGAAVAAIGWLDDRQDLPARWRLLVHLLAGAWVVAWAGGAPALPLPGLEWDWGVLGSVVLVLFIGWVLNLYNFMDGIDGIAGVEALTVAGTAAVLLGWLGAPGWASVSGLIAAASLGFLLWNWPPAKIFMGDAGSGFLGFALAALAVLTWAEAGLTFWAWLILLGAFIVDASLTLARRMLRGERFYEAHRSHAYQHAARQFGSHQPVTVAVGVINLLWLAPLAWAAAAWPEWGLVVMLTAWAPILIICLYFRAGLRE</sequence>
<comment type="subcellular location">
    <subcellularLocation>
        <location evidence="1">Cell membrane</location>
        <topology evidence="1">Multi-pass membrane protein</topology>
    </subcellularLocation>
</comment>
<dbReference type="Proteomes" id="UP000183104">
    <property type="component" value="Unassembled WGS sequence"/>
</dbReference>
<feature type="transmembrane region" description="Helical" evidence="8">
    <location>
        <begin position="311"/>
        <end position="330"/>
    </location>
</feature>
<evidence type="ECO:0000313" key="9">
    <source>
        <dbReference type="EMBL" id="SCX79412.1"/>
    </source>
</evidence>
<evidence type="ECO:0000256" key="4">
    <source>
        <dbReference type="ARBA" id="ARBA00022692"/>
    </source>
</evidence>
<dbReference type="GO" id="GO:0009103">
    <property type="term" value="P:lipopolysaccharide biosynthetic process"/>
    <property type="evidence" value="ECO:0007669"/>
    <property type="project" value="TreeGrafter"/>
</dbReference>
<keyword evidence="3 9" id="KW-0808">Transferase</keyword>
<organism evidence="9 10">
    <name type="scientific">Thiohalorhabdus denitrificans</name>
    <dbReference type="NCBI Taxonomy" id="381306"/>
    <lineage>
        <taxon>Bacteria</taxon>
        <taxon>Pseudomonadati</taxon>
        <taxon>Pseudomonadota</taxon>
        <taxon>Gammaproteobacteria</taxon>
        <taxon>Thiohalorhabdales</taxon>
        <taxon>Thiohalorhabdaceae</taxon>
        <taxon>Thiohalorhabdus</taxon>
    </lineage>
</organism>
<dbReference type="CDD" id="cd06854">
    <property type="entry name" value="GT_WbpL_WbcO_like"/>
    <property type="match status" value="1"/>
</dbReference>
<proteinExistence type="predicted"/>
<evidence type="ECO:0000256" key="2">
    <source>
        <dbReference type="ARBA" id="ARBA00022475"/>
    </source>
</evidence>